<accession>A0A0B6AYZ0</accession>
<dbReference type="AlphaFoldDB" id="A0A0B6AYZ0"/>
<sequence>MQLLYMVLFLVLIFWGITSFIHYRNQTIKVRLDKHYTNAVEWIEAVKQELEKKGKSVSYEGDFLFKIDEKPYEIAARNMSIWSMSLYHILLQRQKEHS</sequence>
<dbReference type="KEGG" id="bmeg:BG04_4688"/>
<reference evidence="1 2" key="1">
    <citation type="journal article" date="2015" name="Genome Announc.">
        <title>Complete genome sequences for 35 biothreat assay-relevant bacillus species.</title>
        <authorList>
            <person name="Johnson S.L."/>
            <person name="Daligault H.E."/>
            <person name="Davenport K.W."/>
            <person name="Jaissle J."/>
            <person name="Frey K.G."/>
            <person name="Ladner J.T."/>
            <person name="Broomall S.M."/>
            <person name="Bishop-Lilly K.A."/>
            <person name="Bruce D.C."/>
            <person name="Gibbons H.S."/>
            <person name="Coyne S.R."/>
            <person name="Lo C.C."/>
            <person name="Meincke L."/>
            <person name="Munk A.C."/>
            <person name="Koroleva G.I."/>
            <person name="Rosenzweig C.N."/>
            <person name="Palacios G.F."/>
            <person name="Redden C.L."/>
            <person name="Minogue T.D."/>
            <person name="Chain P.S."/>
        </authorList>
    </citation>
    <scope>NUCLEOTIDE SEQUENCE [LARGE SCALE GENOMIC DNA]</scope>
    <source>
        <strain evidence="2">ATCC 14581 / DSM 32 / JCM 2506 / NBRC 15308 / NCIMB 9376 / NCTC 10342 / NRRL B-14308 / VKM B-512</strain>
    </source>
</reference>
<evidence type="ECO:0000313" key="1">
    <source>
        <dbReference type="EMBL" id="AJI25144.1"/>
    </source>
</evidence>
<name>A0A0B6AYZ0_PRIM2</name>
<organism evidence="1 2">
    <name type="scientific">Priestia megaterium (strain ATCC 14581 / DSM 32 / CCUG 1817 / JCM 2506 / NBRC 15308 / NCIMB 9376 / NCTC 10342 / NRRL B-14308 / VKM B-512 / Ford 19)</name>
    <name type="common">Bacillus megaterium</name>
    <dbReference type="NCBI Taxonomy" id="1348623"/>
    <lineage>
        <taxon>Bacteria</taxon>
        <taxon>Bacillati</taxon>
        <taxon>Bacillota</taxon>
        <taxon>Bacilli</taxon>
        <taxon>Bacillales</taxon>
        <taxon>Bacillaceae</taxon>
        <taxon>Priestia</taxon>
    </lineage>
</organism>
<dbReference type="Proteomes" id="UP000031829">
    <property type="component" value="Chromosome"/>
</dbReference>
<gene>
    <name evidence="1" type="ORF">BG04_4688</name>
</gene>
<dbReference type="RefSeq" id="WP_016764079.1">
    <property type="nucleotide sequence ID" value="NZ_BCVB01000004.1"/>
</dbReference>
<protein>
    <submittedName>
        <fullName evidence="1">Uncharacterized protein</fullName>
    </submittedName>
</protein>
<dbReference type="HOGENOM" id="CLU_180671_0_0_9"/>
<dbReference type="EMBL" id="CP009920">
    <property type="protein sequence ID" value="AJI25144.1"/>
    <property type="molecule type" value="Genomic_DNA"/>
</dbReference>
<proteinExistence type="predicted"/>
<evidence type="ECO:0000313" key="2">
    <source>
        <dbReference type="Proteomes" id="UP000031829"/>
    </source>
</evidence>
<dbReference type="GeneID" id="93642679"/>